<comment type="caution">
    <text evidence="3">The sequence shown here is derived from an EMBL/GenBank/DDBJ whole genome shotgun (WGS) entry which is preliminary data.</text>
</comment>
<evidence type="ECO:0000259" key="2">
    <source>
        <dbReference type="PROSITE" id="PS51184"/>
    </source>
</evidence>
<dbReference type="InterPro" id="IPR041667">
    <property type="entry name" value="Cupin_8"/>
</dbReference>
<evidence type="ECO:0000256" key="1">
    <source>
        <dbReference type="SAM" id="MobiDB-lite"/>
    </source>
</evidence>
<evidence type="ECO:0000313" key="4">
    <source>
        <dbReference type="Proteomes" id="UP000609651"/>
    </source>
</evidence>
<reference evidence="3 4" key="1">
    <citation type="journal article" date="2020" name="Syst. Appl. Microbiol.">
        <title>Alienimonas chondri sp. nov., a novel planctomycete isolated from the biofilm of the red alga Chondrus crispus.</title>
        <authorList>
            <person name="Vitorino I."/>
            <person name="Albuquerque L."/>
            <person name="Wiegand S."/>
            <person name="Kallscheuer N."/>
            <person name="da Costa M.S."/>
            <person name="Lobo-da-Cunha A."/>
            <person name="Jogler C."/>
            <person name="Lage O.M."/>
        </authorList>
    </citation>
    <scope>NUCLEOTIDE SEQUENCE [LARGE SCALE GENOMIC DNA]</scope>
    <source>
        <strain evidence="3 4">LzC2</strain>
    </source>
</reference>
<dbReference type="Pfam" id="PF13621">
    <property type="entry name" value="Cupin_8"/>
    <property type="match status" value="1"/>
</dbReference>
<feature type="region of interest" description="Disordered" evidence="1">
    <location>
        <begin position="316"/>
        <end position="345"/>
    </location>
</feature>
<keyword evidence="4" id="KW-1185">Reference proteome</keyword>
<dbReference type="RefSeq" id="WP_171187190.1">
    <property type="nucleotide sequence ID" value="NZ_WTPX01000071.1"/>
</dbReference>
<organism evidence="3 4">
    <name type="scientific">Alienimonas chondri</name>
    <dbReference type="NCBI Taxonomy" id="2681879"/>
    <lineage>
        <taxon>Bacteria</taxon>
        <taxon>Pseudomonadati</taxon>
        <taxon>Planctomycetota</taxon>
        <taxon>Planctomycetia</taxon>
        <taxon>Planctomycetales</taxon>
        <taxon>Planctomycetaceae</taxon>
        <taxon>Alienimonas</taxon>
    </lineage>
</organism>
<dbReference type="PROSITE" id="PS51184">
    <property type="entry name" value="JMJC"/>
    <property type="match status" value="1"/>
</dbReference>
<dbReference type="Proteomes" id="UP000609651">
    <property type="component" value="Unassembled WGS sequence"/>
</dbReference>
<dbReference type="Gene3D" id="2.60.120.650">
    <property type="entry name" value="Cupin"/>
    <property type="match status" value="1"/>
</dbReference>
<proteinExistence type="predicted"/>
<dbReference type="EMBL" id="WTPX01000071">
    <property type="protein sequence ID" value="NNJ26295.1"/>
    <property type="molecule type" value="Genomic_DNA"/>
</dbReference>
<dbReference type="SUPFAM" id="SSF51197">
    <property type="entry name" value="Clavaminate synthase-like"/>
    <property type="match status" value="1"/>
</dbReference>
<feature type="domain" description="JmjC" evidence="2">
    <location>
        <begin position="93"/>
        <end position="252"/>
    </location>
</feature>
<accession>A0ABX1VEH8</accession>
<sequence>MSAALPDGPLLDLPAEYRTPDAFENGLFTATHRLAETGLFTEENILRMLESHPRELANVSRMGHDPTVLEWSEGLTDGLSPADILAALKKGRLWLNMRKILDHQPEAAAAINKLYDDLEAACPGFTATRRSANVLVSSPGAMVYYHIDVPQNILWHVSGEKRVWAYPKRLADTPRDELEAIIAVKKEEDAGYDPSWDEDAFAVDLKPGEWITWPQNTPHRVENRVGLNISVSTEHYSPRAFKYVRAHRANRMLRDRFGLPLKSTATSGLGYSAKAAAYLAGRAVQEYVTKNRSLYHYPKTFRVDPTAPHATVELNGEPTPEAFRPREASAAAMPVTEPEREMANV</sequence>
<dbReference type="InterPro" id="IPR003347">
    <property type="entry name" value="JmjC_dom"/>
</dbReference>
<name>A0ABX1VEH8_9PLAN</name>
<protein>
    <recommendedName>
        <fullName evidence="2">JmjC domain-containing protein</fullName>
    </recommendedName>
</protein>
<evidence type="ECO:0000313" key="3">
    <source>
        <dbReference type="EMBL" id="NNJ26295.1"/>
    </source>
</evidence>
<gene>
    <name evidence="3" type="ORF">LzC2_23770</name>
</gene>